<dbReference type="Proteomes" id="UP000062788">
    <property type="component" value="Unassembled WGS sequence"/>
</dbReference>
<keyword evidence="4" id="KW-1185">Reference proteome</keyword>
<feature type="signal peptide" evidence="1">
    <location>
        <begin position="1"/>
        <end position="22"/>
    </location>
</feature>
<reference evidence="3 4" key="1">
    <citation type="submission" date="2015-11" db="EMBL/GenBank/DDBJ databases">
        <title>Expanding the genomic diversity of Burkholderia species for the development of highly accurate diagnostics.</title>
        <authorList>
            <person name="Sahl J."/>
            <person name="Keim P."/>
            <person name="Wagner D."/>
        </authorList>
    </citation>
    <scope>NUCLEOTIDE SEQUENCE [LARGE SCALE GENOMIC DNA]</scope>
    <source>
        <strain evidence="3 4">TSV85</strain>
    </source>
</reference>
<comment type="caution">
    <text evidence="3">The sequence shown here is derived from an EMBL/GenBank/DDBJ whole genome shotgun (WGS) entry which is preliminary data.</text>
</comment>
<organism evidence="3 4">
    <name type="scientific">Burkholderia singularis</name>
    <dbReference type="NCBI Taxonomy" id="1503053"/>
    <lineage>
        <taxon>Bacteria</taxon>
        <taxon>Pseudomonadati</taxon>
        <taxon>Pseudomonadota</taxon>
        <taxon>Betaproteobacteria</taxon>
        <taxon>Burkholderiales</taxon>
        <taxon>Burkholderiaceae</taxon>
        <taxon>Burkholderia</taxon>
        <taxon>pseudomallei group</taxon>
    </lineage>
</organism>
<keyword evidence="1" id="KW-0732">Signal</keyword>
<evidence type="ECO:0000259" key="2">
    <source>
        <dbReference type="Pfam" id="PF04773"/>
    </source>
</evidence>
<sequence length="459" mass="49173">MRVIRATKLALTACSAAVLAFAAQPQLSVAQPPKRAAAATPVVEYTTREGDTLYDVATRYLQGPGDWPLVAQLNDVPVPKHLLPGIALKLPASRLRKERLSARVISAHGPVESASRGDDQFVPAPVDTTLTEGDRLRTGANGFVTLELADGTHLSLPPDSQIDLSTLRRTVLTGTLERVIDLKRGSVDSDVTHLKKKDDRFQIRSPSVVAGVRGTRFRMNYDKDGKATTTVEVLDGTVGVAPDAKRAAGDLTLVHANYGSVASSTGAVGAPIALLAAPTLVDPAKVQDEPDVAFTLAPLDGASAYHVQIGRDASLYDLFKEVRVSSPLATFGDVPDGTYFVRVSALDSHGLEGVPRIYAFERRRFGIDASAAPSDNGGYAFRWSTTESGKGDATHFRFVLSSSKDLSNPIVDQVDLKGGRIVVSNLKPGEYYWTVIAERFEGGRFYEKAGAVNSFTIAR</sequence>
<evidence type="ECO:0000256" key="1">
    <source>
        <dbReference type="SAM" id="SignalP"/>
    </source>
</evidence>
<feature type="chain" id="PRO_5007114490" evidence="1">
    <location>
        <begin position="23"/>
        <end position="459"/>
    </location>
</feature>
<name>A0A103E6X4_9BURK</name>
<dbReference type="PIRSF" id="PIRSF029644">
    <property type="entry name" value="UCP029644"/>
    <property type="match status" value="1"/>
</dbReference>
<dbReference type="InterPro" id="IPR006860">
    <property type="entry name" value="FecR"/>
</dbReference>
<dbReference type="InterPro" id="IPR016930">
    <property type="entry name" value="UCP029644"/>
</dbReference>
<feature type="domain" description="FecR protein" evidence="2">
    <location>
        <begin position="134"/>
        <end position="238"/>
    </location>
</feature>
<accession>A0A103E6X4</accession>
<protein>
    <submittedName>
        <fullName evidence="3">Peptidase M23</fullName>
    </submittedName>
</protein>
<dbReference type="InterPro" id="IPR018392">
    <property type="entry name" value="LysM"/>
</dbReference>
<dbReference type="InterPro" id="IPR013783">
    <property type="entry name" value="Ig-like_fold"/>
</dbReference>
<dbReference type="AlphaFoldDB" id="A0A103E6X4"/>
<dbReference type="Pfam" id="PF04773">
    <property type="entry name" value="FecR"/>
    <property type="match status" value="1"/>
</dbReference>
<gene>
    <name evidence="3" type="ORF">WS67_05110</name>
</gene>
<dbReference type="Gene3D" id="2.60.120.1440">
    <property type="match status" value="1"/>
</dbReference>
<proteinExistence type="predicted"/>
<evidence type="ECO:0000313" key="3">
    <source>
        <dbReference type="EMBL" id="KVE29418.1"/>
    </source>
</evidence>
<dbReference type="InterPro" id="IPR036779">
    <property type="entry name" value="LysM_dom_sf"/>
</dbReference>
<dbReference type="PANTHER" id="PTHR38731">
    <property type="entry name" value="LIPL45-RELATED LIPOPROTEIN-RELATED"/>
    <property type="match status" value="1"/>
</dbReference>
<dbReference type="OrthoDB" id="9813091at2"/>
<dbReference type="PANTHER" id="PTHR38731:SF1">
    <property type="entry name" value="FECR PROTEIN DOMAIN-CONTAINING PROTEIN"/>
    <property type="match status" value="1"/>
</dbReference>
<dbReference type="EMBL" id="LOWA01000014">
    <property type="protein sequence ID" value="KVE29418.1"/>
    <property type="molecule type" value="Genomic_DNA"/>
</dbReference>
<dbReference type="CDD" id="cd00118">
    <property type="entry name" value="LysM"/>
    <property type="match status" value="1"/>
</dbReference>
<dbReference type="Gene3D" id="3.10.350.10">
    <property type="entry name" value="LysM domain"/>
    <property type="match status" value="1"/>
</dbReference>
<dbReference type="Gene3D" id="2.60.40.10">
    <property type="entry name" value="Immunoglobulins"/>
    <property type="match status" value="2"/>
</dbReference>
<evidence type="ECO:0000313" key="4">
    <source>
        <dbReference type="Proteomes" id="UP000062788"/>
    </source>
</evidence>